<sequence>MTKWLINAPSASRKNSPRLRGWWTSVLLMCALVLPGISLAQDASVRSGAPESYVVKKGDTLWGISDMFLEQPWLWPEVWDVNPQIDNPHLIFPGDTIYLSYVDGRPRLSLARGRDVKLTPNMRITPLDLAIPVIPLDDVNAFLMRHRIIGPDLLESSSYVVAGGQEHLITANGDTIYGRGYFPEGERAYGIYRAGDVYRDPTTLEILGYQAQDIGNAQTKSSLSDPVVELEVTRVTEEVRISDRLLPLDERILDATFQPRAPDVDVEDAFMIAVDGGVTQIGTWDIVVLNKGEREGLQVGHVLAIYQTGEVVFDEIAQTNVSLPDVRAGLAMVFEVAEKASYALVLKSNRPLKVMDKVKNP</sequence>
<proteinExistence type="predicted"/>
<dbReference type="Pfam" id="PF01476">
    <property type="entry name" value="LysM"/>
    <property type="match status" value="1"/>
</dbReference>
<gene>
    <name evidence="2" type="ORF">R0135_11910</name>
</gene>
<organism evidence="2 3">
    <name type="scientific">Congregibacter variabilis</name>
    <dbReference type="NCBI Taxonomy" id="3081200"/>
    <lineage>
        <taxon>Bacteria</taxon>
        <taxon>Pseudomonadati</taxon>
        <taxon>Pseudomonadota</taxon>
        <taxon>Gammaproteobacteria</taxon>
        <taxon>Cellvibrionales</taxon>
        <taxon>Halieaceae</taxon>
        <taxon>Congregibacter</taxon>
    </lineage>
</organism>
<dbReference type="CDD" id="cd00118">
    <property type="entry name" value="LysM"/>
    <property type="match status" value="1"/>
</dbReference>
<dbReference type="Proteomes" id="UP001626537">
    <property type="component" value="Chromosome"/>
</dbReference>
<dbReference type="InterPro" id="IPR036779">
    <property type="entry name" value="LysM_dom_sf"/>
</dbReference>
<dbReference type="EMBL" id="CP136864">
    <property type="protein sequence ID" value="WOJ92487.1"/>
    <property type="molecule type" value="Genomic_DNA"/>
</dbReference>
<evidence type="ECO:0000313" key="3">
    <source>
        <dbReference type="Proteomes" id="UP001626537"/>
    </source>
</evidence>
<dbReference type="InterPro" id="IPR052196">
    <property type="entry name" value="Bact_Kbp"/>
</dbReference>
<evidence type="ECO:0000259" key="1">
    <source>
        <dbReference type="PROSITE" id="PS51782"/>
    </source>
</evidence>
<dbReference type="SUPFAM" id="SSF54106">
    <property type="entry name" value="LysM domain"/>
    <property type="match status" value="1"/>
</dbReference>
<feature type="domain" description="LysM" evidence="1">
    <location>
        <begin position="51"/>
        <end position="99"/>
    </location>
</feature>
<protein>
    <submittedName>
        <fullName evidence="2">LysM domain-containing protein</fullName>
    </submittedName>
</protein>
<dbReference type="Gene3D" id="3.10.350.10">
    <property type="entry name" value="LysM domain"/>
    <property type="match status" value="1"/>
</dbReference>
<keyword evidence="3" id="KW-1185">Reference proteome</keyword>
<name>A0ABZ0HZ15_9GAMM</name>
<dbReference type="RefSeq" id="WP_407347086.1">
    <property type="nucleotide sequence ID" value="NZ_CP136864.1"/>
</dbReference>
<dbReference type="PROSITE" id="PS51782">
    <property type="entry name" value="LYSM"/>
    <property type="match status" value="1"/>
</dbReference>
<reference evidence="2 3" key="1">
    <citation type="submission" date="2023-10" db="EMBL/GenBank/DDBJ databases">
        <title>Two novel species belonging to the OM43/NOR5 clade.</title>
        <authorList>
            <person name="Park M."/>
        </authorList>
    </citation>
    <scope>NUCLEOTIDE SEQUENCE [LARGE SCALE GENOMIC DNA]</scope>
    <source>
        <strain evidence="2 3">IMCC43200</strain>
    </source>
</reference>
<accession>A0ABZ0HZ15</accession>
<dbReference type="PANTHER" id="PTHR34700:SF4">
    <property type="entry name" value="PHAGE-LIKE ELEMENT PBSX PROTEIN XKDP"/>
    <property type="match status" value="1"/>
</dbReference>
<dbReference type="PANTHER" id="PTHR34700">
    <property type="entry name" value="POTASSIUM BINDING PROTEIN KBP"/>
    <property type="match status" value="1"/>
</dbReference>
<evidence type="ECO:0000313" key="2">
    <source>
        <dbReference type="EMBL" id="WOJ92487.1"/>
    </source>
</evidence>
<dbReference type="InterPro" id="IPR018392">
    <property type="entry name" value="LysM"/>
</dbReference>